<sequence length="455" mass="49569">MGNTPDVYAILKNELKGSEAEVLTPGSAGYAESIKRWSEHCEKKAQAVVKVTSSSDISKTLNFAQTNEIPFVVRGGGHSTSGSSSIDDGLVIDLSKMRKVAVDPKAKTIRAEGGTIWEDVDMEAAKFGLATVGGTVNHTDNLISVEIVLASGQLVTASESSHPDLFWAVRGAGQNFGVVTAFTFQGYDQPDPVFAGTLVFLPDKLPQIVRFVNKFHATSDGNQALLWGFSSPPPANAPVVLAQVFYNGSESAGQEFFTDLINLGPVANTTSMIPYEKLNGLLNHAVGFDGRKQFGGGAFKLPLNPAFVQSIHADFLDFVNSHERMNESLILFETIPFTKILEVSNEEMAFSNRGDYYNVATCFKWFDPSLDQEIRDFSRNLLKKASQSAGVVQDEKVRSVEGVGVYGNYANLDVSATDIYGRNAKKLEDLKYKYDPNNLFSRGLRLVPKPLVVVN</sequence>
<gene>
    <name evidence="1" type="ORF">BDR25DRAFT_327499</name>
</gene>
<dbReference type="EMBL" id="MU003521">
    <property type="protein sequence ID" value="KAF2467249.1"/>
    <property type="molecule type" value="Genomic_DNA"/>
</dbReference>
<reference evidence="1" key="1">
    <citation type="journal article" date="2020" name="Stud. Mycol.">
        <title>101 Dothideomycetes genomes: a test case for predicting lifestyles and emergence of pathogens.</title>
        <authorList>
            <person name="Haridas S."/>
            <person name="Albert R."/>
            <person name="Binder M."/>
            <person name="Bloem J."/>
            <person name="Labutti K."/>
            <person name="Salamov A."/>
            <person name="Andreopoulos B."/>
            <person name="Baker S."/>
            <person name="Barry K."/>
            <person name="Bills G."/>
            <person name="Bluhm B."/>
            <person name="Cannon C."/>
            <person name="Castanera R."/>
            <person name="Culley D."/>
            <person name="Daum C."/>
            <person name="Ezra D."/>
            <person name="Gonzalez J."/>
            <person name="Henrissat B."/>
            <person name="Kuo A."/>
            <person name="Liang C."/>
            <person name="Lipzen A."/>
            <person name="Lutzoni F."/>
            <person name="Magnuson J."/>
            <person name="Mondo S."/>
            <person name="Nolan M."/>
            <person name="Ohm R."/>
            <person name="Pangilinan J."/>
            <person name="Park H.-J."/>
            <person name="Ramirez L."/>
            <person name="Alfaro M."/>
            <person name="Sun H."/>
            <person name="Tritt A."/>
            <person name="Yoshinaga Y."/>
            <person name="Zwiers L.-H."/>
            <person name="Turgeon B."/>
            <person name="Goodwin S."/>
            <person name="Spatafora J."/>
            <person name="Crous P."/>
            <person name="Grigoriev I."/>
        </authorList>
    </citation>
    <scope>NUCLEOTIDE SEQUENCE</scope>
    <source>
        <strain evidence="1">ATCC 200398</strain>
    </source>
</reference>
<dbReference type="Proteomes" id="UP000799755">
    <property type="component" value="Unassembled WGS sequence"/>
</dbReference>
<evidence type="ECO:0000313" key="2">
    <source>
        <dbReference type="Proteomes" id="UP000799755"/>
    </source>
</evidence>
<comment type="caution">
    <text evidence="1">The sequence shown here is derived from an EMBL/GenBank/DDBJ whole genome shotgun (WGS) entry which is preliminary data.</text>
</comment>
<proteinExistence type="predicted"/>
<keyword evidence="2" id="KW-1185">Reference proteome</keyword>
<name>A0ACB6QJQ4_9PLEO</name>
<organism evidence="1 2">
    <name type="scientific">Lindgomyces ingoldianus</name>
    <dbReference type="NCBI Taxonomy" id="673940"/>
    <lineage>
        <taxon>Eukaryota</taxon>
        <taxon>Fungi</taxon>
        <taxon>Dikarya</taxon>
        <taxon>Ascomycota</taxon>
        <taxon>Pezizomycotina</taxon>
        <taxon>Dothideomycetes</taxon>
        <taxon>Pleosporomycetidae</taxon>
        <taxon>Pleosporales</taxon>
        <taxon>Lindgomycetaceae</taxon>
        <taxon>Lindgomyces</taxon>
    </lineage>
</organism>
<accession>A0ACB6QJQ4</accession>
<protein>
    <submittedName>
        <fullName evidence="1">FAD-binding domain-containing protein</fullName>
    </submittedName>
</protein>
<evidence type="ECO:0000313" key="1">
    <source>
        <dbReference type="EMBL" id="KAF2467249.1"/>
    </source>
</evidence>